<protein>
    <submittedName>
        <fullName evidence="1">Uncharacterized protein</fullName>
    </submittedName>
</protein>
<name>G0VES0_NAUCA</name>
<organism evidence="1 2">
    <name type="scientific">Naumovozyma castellii</name>
    <name type="common">Yeast</name>
    <name type="synonym">Saccharomyces castellii</name>
    <dbReference type="NCBI Taxonomy" id="27288"/>
    <lineage>
        <taxon>Eukaryota</taxon>
        <taxon>Fungi</taxon>
        <taxon>Dikarya</taxon>
        <taxon>Ascomycota</taxon>
        <taxon>Saccharomycotina</taxon>
        <taxon>Saccharomycetes</taxon>
        <taxon>Saccharomycetales</taxon>
        <taxon>Saccharomycetaceae</taxon>
        <taxon>Naumovozyma</taxon>
    </lineage>
</organism>
<dbReference type="GeneID" id="96903667"/>
<dbReference type="RefSeq" id="XP_003676422.1">
    <property type="nucleotide sequence ID" value="XM_003676374.1"/>
</dbReference>
<dbReference type="GO" id="GO:0045944">
    <property type="term" value="P:positive regulation of transcription by RNA polymerase II"/>
    <property type="evidence" value="ECO:0007669"/>
    <property type="project" value="EnsemblFungi"/>
</dbReference>
<dbReference type="AlphaFoldDB" id="G0VES0"/>
<dbReference type="STRING" id="1064592.G0VES0"/>
<evidence type="ECO:0000313" key="1">
    <source>
        <dbReference type="EMBL" id="CCC70061.1"/>
    </source>
</evidence>
<dbReference type="FunCoup" id="G0VES0">
    <property type="interactions" value="253"/>
</dbReference>
<dbReference type="eggNOG" id="ENOG502S8R2">
    <property type="taxonomic scope" value="Eukaryota"/>
</dbReference>
<reference evidence="1 2" key="1">
    <citation type="journal article" date="2011" name="Proc. Natl. Acad. Sci. U.S.A.">
        <title>Evolutionary erosion of yeast sex chromosomes by mating-type switching accidents.</title>
        <authorList>
            <person name="Gordon J.L."/>
            <person name="Armisen D."/>
            <person name="Proux-Wera E."/>
            <person name="Oheigeartaigh S.S."/>
            <person name="Byrne K.P."/>
            <person name="Wolfe K.H."/>
        </authorList>
    </citation>
    <scope>NUCLEOTIDE SEQUENCE [LARGE SCALE GENOMIC DNA]</scope>
    <source>
        <strain evidence="2">ATCC 76901 / BCRC 22586 / CBS 4309 / NBRC 1992 / NRRL Y-12630</strain>
    </source>
</reference>
<dbReference type="InParanoid" id="G0VES0"/>
<sequence length="126" mass="15008">MTISQVTHDSMTEFQAKPVEENIDYAALMHHKLHLERKLEQQRHFTQQLHLLYAELGKSHNYDEFINVLTENRPLLREIFTLEGSKMRNRTLKQKVDVDWSKYGLDISEYICDNEELWGLFEDGLL</sequence>
<dbReference type="Proteomes" id="UP000001640">
    <property type="component" value="Chromosome 4"/>
</dbReference>
<keyword evidence="2" id="KW-1185">Reference proteome</keyword>
<dbReference type="EMBL" id="HE576755">
    <property type="protein sequence ID" value="CCC70061.1"/>
    <property type="molecule type" value="Genomic_DNA"/>
</dbReference>
<dbReference type="HOGENOM" id="CLU_152070_0_0_1"/>
<accession>G0VES0</accession>
<dbReference type="GO" id="GO:0140671">
    <property type="term" value="C:ADA complex"/>
    <property type="evidence" value="ECO:0007669"/>
    <property type="project" value="EnsemblFungi"/>
</dbReference>
<dbReference type="OrthoDB" id="4067598at2759"/>
<proteinExistence type="predicted"/>
<gene>
    <name evidence="1" type="primary">NCAS0D04800</name>
    <name evidence="1" type="ordered locus">NCAS_0D04800</name>
</gene>
<evidence type="ECO:0000313" key="2">
    <source>
        <dbReference type="Proteomes" id="UP000001640"/>
    </source>
</evidence>
<dbReference type="KEGG" id="ncs:NCAS_0D04800"/>
<dbReference type="OMA" id="DKTRNYQ"/>
<reference key="2">
    <citation type="submission" date="2011-08" db="EMBL/GenBank/DDBJ databases">
        <title>Genome sequence of Naumovozyma castellii.</title>
        <authorList>
            <person name="Gordon J.L."/>
            <person name="Armisen D."/>
            <person name="Proux-Wera E."/>
            <person name="OhEigeartaigh S.S."/>
            <person name="Byrne K.P."/>
            <person name="Wolfe K.H."/>
        </authorList>
    </citation>
    <scope>NUCLEOTIDE SEQUENCE</scope>
    <source>
        <strain>Type strain:CBS 4309</strain>
    </source>
</reference>